<organism evidence="6 7">
    <name type="scientific">Lasiosphaeria hispida</name>
    <dbReference type="NCBI Taxonomy" id="260671"/>
    <lineage>
        <taxon>Eukaryota</taxon>
        <taxon>Fungi</taxon>
        <taxon>Dikarya</taxon>
        <taxon>Ascomycota</taxon>
        <taxon>Pezizomycotina</taxon>
        <taxon>Sordariomycetes</taxon>
        <taxon>Sordariomycetidae</taxon>
        <taxon>Sordariales</taxon>
        <taxon>Lasiosphaeriaceae</taxon>
        <taxon>Lasiosphaeria</taxon>
    </lineage>
</organism>
<sequence length="236" mass="26148">MLSSLFHRARKPTTQHAEHAPATSANPNTSTHSDDEISTTEARRLQTQRGRLRVRFQIQRRSQLAAPLPLPLPLPTPLPTGTRAERQQRWIGFFIRQPPPAEPRVERPQGRLRGAVDEGSAAAPHPEPRPPTPPPPRRSRLRPPVGSAGNDTGVASAGHLKRQSDVGYLSRDAYWTCCSCSSPNSRWEFLCSQCRVHRKGACCELLEGSWAGGEEVRVKVVRPESSVVDEWVVVEG</sequence>
<dbReference type="InterPro" id="IPR001876">
    <property type="entry name" value="Znf_RanBP2"/>
</dbReference>
<keyword evidence="7" id="KW-1185">Reference proteome</keyword>
<evidence type="ECO:0000256" key="2">
    <source>
        <dbReference type="ARBA" id="ARBA00022771"/>
    </source>
</evidence>
<reference evidence="6" key="1">
    <citation type="journal article" date="2023" name="Mol. Phylogenet. Evol.">
        <title>Genome-scale phylogeny and comparative genomics of the fungal order Sordariales.</title>
        <authorList>
            <person name="Hensen N."/>
            <person name="Bonometti L."/>
            <person name="Westerberg I."/>
            <person name="Brannstrom I.O."/>
            <person name="Guillou S."/>
            <person name="Cros-Aarteil S."/>
            <person name="Calhoun S."/>
            <person name="Haridas S."/>
            <person name="Kuo A."/>
            <person name="Mondo S."/>
            <person name="Pangilinan J."/>
            <person name="Riley R."/>
            <person name="LaButti K."/>
            <person name="Andreopoulos B."/>
            <person name="Lipzen A."/>
            <person name="Chen C."/>
            <person name="Yan M."/>
            <person name="Daum C."/>
            <person name="Ng V."/>
            <person name="Clum A."/>
            <person name="Steindorff A."/>
            <person name="Ohm R.A."/>
            <person name="Martin F."/>
            <person name="Silar P."/>
            <person name="Natvig D.O."/>
            <person name="Lalanne C."/>
            <person name="Gautier V."/>
            <person name="Ament-Velasquez S.L."/>
            <person name="Kruys A."/>
            <person name="Hutchinson M.I."/>
            <person name="Powell A.J."/>
            <person name="Barry K."/>
            <person name="Miller A.N."/>
            <person name="Grigoriev I.V."/>
            <person name="Debuchy R."/>
            <person name="Gladieux P."/>
            <person name="Hiltunen Thoren M."/>
            <person name="Johannesson H."/>
        </authorList>
    </citation>
    <scope>NUCLEOTIDE SEQUENCE</scope>
    <source>
        <strain evidence="6">CBS 955.72</strain>
    </source>
</reference>
<evidence type="ECO:0000256" key="4">
    <source>
        <dbReference type="SAM" id="MobiDB-lite"/>
    </source>
</evidence>
<dbReference type="PROSITE" id="PS01358">
    <property type="entry name" value="ZF_RANBP2_1"/>
    <property type="match status" value="1"/>
</dbReference>
<feature type="domain" description="RanBP2-type" evidence="5">
    <location>
        <begin position="175"/>
        <end position="194"/>
    </location>
</feature>
<evidence type="ECO:0000313" key="6">
    <source>
        <dbReference type="EMBL" id="KAK3363253.1"/>
    </source>
</evidence>
<evidence type="ECO:0000313" key="7">
    <source>
        <dbReference type="Proteomes" id="UP001275084"/>
    </source>
</evidence>
<keyword evidence="2" id="KW-0863">Zinc-finger</keyword>
<gene>
    <name evidence="6" type="ORF">B0T25DRAFT_513304</name>
</gene>
<evidence type="ECO:0000256" key="3">
    <source>
        <dbReference type="ARBA" id="ARBA00022833"/>
    </source>
</evidence>
<dbReference type="AlphaFoldDB" id="A0AAJ0HV49"/>
<name>A0AAJ0HV49_9PEZI</name>
<dbReference type="EMBL" id="JAUIQD010000001">
    <property type="protein sequence ID" value="KAK3363253.1"/>
    <property type="molecule type" value="Genomic_DNA"/>
</dbReference>
<protein>
    <recommendedName>
        <fullName evidence="5">RanBP2-type domain-containing protein</fullName>
    </recommendedName>
</protein>
<evidence type="ECO:0000259" key="5">
    <source>
        <dbReference type="PROSITE" id="PS01358"/>
    </source>
</evidence>
<proteinExistence type="predicted"/>
<dbReference type="GO" id="GO:0008270">
    <property type="term" value="F:zinc ion binding"/>
    <property type="evidence" value="ECO:0007669"/>
    <property type="project" value="UniProtKB-KW"/>
</dbReference>
<comment type="caution">
    <text evidence="6">The sequence shown here is derived from an EMBL/GenBank/DDBJ whole genome shotgun (WGS) entry which is preliminary data.</text>
</comment>
<keyword evidence="3" id="KW-0862">Zinc</keyword>
<dbReference type="Proteomes" id="UP001275084">
    <property type="component" value="Unassembled WGS sequence"/>
</dbReference>
<accession>A0AAJ0HV49</accession>
<feature type="region of interest" description="Disordered" evidence="4">
    <location>
        <begin position="116"/>
        <end position="158"/>
    </location>
</feature>
<feature type="region of interest" description="Disordered" evidence="4">
    <location>
        <begin position="1"/>
        <end position="52"/>
    </location>
</feature>
<evidence type="ECO:0000256" key="1">
    <source>
        <dbReference type="ARBA" id="ARBA00022723"/>
    </source>
</evidence>
<keyword evidence="1" id="KW-0479">Metal-binding</keyword>
<reference evidence="6" key="2">
    <citation type="submission" date="2023-06" db="EMBL/GenBank/DDBJ databases">
        <authorList>
            <consortium name="Lawrence Berkeley National Laboratory"/>
            <person name="Haridas S."/>
            <person name="Hensen N."/>
            <person name="Bonometti L."/>
            <person name="Westerberg I."/>
            <person name="Brannstrom I.O."/>
            <person name="Guillou S."/>
            <person name="Cros-Aarteil S."/>
            <person name="Calhoun S."/>
            <person name="Kuo A."/>
            <person name="Mondo S."/>
            <person name="Pangilinan J."/>
            <person name="Riley R."/>
            <person name="Labutti K."/>
            <person name="Andreopoulos B."/>
            <person name="Lipzen A."/>
            <person name="Chen C."/>
            <person name="Yanf M."/>
            <person name="Daum C."/>
            <person name="Ng V."/>
            <person name="Clum A."/>
            <person name="Steindorff A."/>
            <person name="Ohm R."/>
            <person name="Martin F."/>
            <person name="Silar P."/>
            <person name="Natvig D."/>
            <person name="Lalanne C."/>
            <person name="Gautier V."/>
            <person name="Ament-Velasquez S.L."/>
            <person name="Kruys A."/>
            <person name="Hutchinson M.I."/>
            <person name="Powell A.J."/>
            <person name="Barry K."/>
            <person name="Miller A.N."/>
            <person name="Grigoriev I.V."/>
            <person name="Debuchy R."/>
            <person name="Gladieux P."/>
            <person name="Thoren M.H."/>
            <person name="Johannesson H."/>
        </authorList>
    </citation>
    <scope>NUCLEOTIDE SEQUENCE</scope>
    <source>
        <strain evidence="6">CBS 955.72</strain>
    </source>
</reference>